<dbReference type="Proteomes" id="UP001239085">
    <property type="component" value="Unassembled WGS sequence"/>
</dbReference>
<sequence length="261" mass="28334">MSSGVTIGQAAAFAGVTVKTVRHYHKLGLVAEPTRDASGYRRYGTAEMLRLVQARTFAGAGVPLAEIVALLDADDAEFASALVGVERKLSAQIDELISRRHMLRRLTDGDRTLLPDRAVALLERMSRLGFSDEEVVSTREGLVLASALVPERFEEHLALVENALGDEQFVALSRRAAEAVNWASDDPRIESLVDEVVAHYLANPEHLRIVTGMQARSDATARYGLVRDVGADQGTVGEWLTGLVEAGLRAAGARIPRQEPR</sequence>
<dbReference type="PROSITE" id="PS50937">
    <property type="entry name" value="HTH_MERR_2"/>
    <property type="match status" value="1"/>
</dbReference>
<dbReference type="PRINTS" id="PR00040">
    <property type="entry name" value="HTHMERR"/>
</dbReference>
<dbReference type="InterPro" id="IPR009061">
    <property type="entry name" value="DNA-bd_dom_put_sf"/>
</dbReference>
<evidence type="ECO:0000313" key="4">
    <source>
        <dbReference type="Proteomes" id="UP001239085"/>
    </source>
</evidence>
<dbReference type="Gene3D" id="1.10.1660.10">
    <property type="match status" value="1"/>
</dbReference>
<dbReference type="PANTHER" id="PTHR30204">
    <property type="entry name" value="REDOX-CYCLING DRUG-SENSING TRANSCRIPTIONAL ACTIVATOR SOXR"/>
    <property type="match status" value="1"/>
</dbReference>
<dbReference type="InterPro" id="IPR000551">
    <property type="entry name" value="MerR-type_HTH_dom"/>
</dbReference>
<accession>A0ABU0P9V2</accession>
<keyword evidence="1 3" id="KW-0238">DNA-binding</keyword>
<reference evidence="3 4" key="1">
    <citation type="submission" date="2023-07" db="EMBL/GenBank/DDBJ databases">
        <title>Comparative genomics of wheat-associated soil bacteria to identify genetic determinants of phenazine resistance.</title>
        <authorList>
            <person name="Mouncey N."/>
        </authorList>
    </citation>
    <scope>NUCLEOTIDE SEQUENCE [LARGE SCALE GENOMIC DNA]</scope>
    <source>
        <strain evidence="3 4">W2I7</strain>
    </source>
</reference>
<evidence type="ECO:0000313" key="3">
    <source>
        <dbReference type="EMBL" id="MDQ0644121.1"/>
    </source>
</evidence>
<dbReference type="EMBL" id="JAUSXK010000001">
    <property type="protein sequence ID" value="MDQ0644121.1"/>
    <property type="molecule type" value="Genomic_DNA"/>
</dbReference>
<dbReference type="CDD" id="cd00592">
    <property type="entry name" value="HTH_MerR-like"/>
    <property type="match status" value="1"/>
</dbReference>
<dbReference type="InterPro" id="IPR047057">
    <property type="entry name" value="MerR_fam"/>
</dbReference>
<evidence type="ECO:0000256" key="1">
    <source>
        <dbReference type="ARBA" id="ARBA00023125"/>
    </source>
</evidence>
<organism evidence="3 4">
    <name type="scientific">Microbacterium murale</name>
    <dbReference type="NCBI Taxonomy" id="1081040"/>
    <lineage>
        <taxon>Bacteria</taxon>
        <taxon>Bacillati</taxon>
        <taxon>Actinomycetota</taxon>
        <taxon>Actinomycetes</taxon>
        <taxon>Micrococcales</taxon>
        <taxon>Microbacteriaceae</taxon>
        <taxon>Microbacterium</taxon>
    </lineage>
</organism>
<comment type="caution">
    <text evidence="3">The sequence shown here is derived from an EMBL/GenBank/DDBJ whole genome shotgun (WGS) entry which is preliminary data.</text>
</comment>
<keyword evidence="4" id="KW-1185">Reference proteome</keyword>
<gene>
    <name evidence="3" type="ORF">QFZ46_002281</name>
</gene>
<name>A0ABU0P9V2_9MICO</name>
<dbReference type="GO" id="GO:0003677">
    <property type="term" value="F:DNA binding"/>
    <property type="evidence" value="ECO:0007669"/>
    <property type="project" value="UniProtKB-KW"/>
</dbReference>
<dbReference type="PANTHER" id="PTHR30204:SF93">
    <property type="entry name" value="HTH MERR-TYPE DOMAIN-CONTAINING PROTEIN"/>
    <property type="match status" value="1"/>
</dbReference>
<proteinExistence type="predicted"/>
<dbReference type="SUPFAM" id="SSF46955">
    <property type="entry name" value="Putative DNA-binding domain"/>
    <property type="match status" value="1"/>
</dbReference>
<protein>
    <submittedName>
        <fullName evidence="3">DNA-binding transcriptional MerR regulator</fullName>
    </submittedName>
</protein>
<dbReference type="RefSeq" id="WP_307361501.1">
    <property type="nucleotide sequence ID" value="NZ_JAUSXK010000001.1"/>
</dbReference>
<feature type="domain" description="HTH merR-type" evidence="2">
    <location>
        <begin position="6"/>
        <end position="73"/>
    </location>
</feature>
<dbReference type="SMART" id="SM00422">
    <property type="entry name" value="HTH_MERR"/>
    <property type="match status" value="1"/>
</dbReference>
<dbReference type="Pfam" id="PF00376">
    <property type="entry name" value="MerR"/>
    <property type="match status" value="1"/>
</dbReference>
<evidence type="ECO:0000259" key="2">
    <source>
        <dbReference type="PROSITE" id="PS50937"/>
    </source>
</evidence>